<evidence type="ECO:0000313" key="1">
    <source>
        <dbReference type="EMBL" id="VDD49207.1"/>
    </source>
</evidence>
<gene>
    <name evidence="1" type="ORF">BOLC1T01596H</name>
</gene>
<sequence>MDFGHLLLNSVDTNGYGWTVVGTFNLWEQGISLDANQPSIRKWKHCDGR</sequence>
<protein>
    <submittedName>
        <fullName evidence="1">Uncharacterized protein</fullName>
    </submittedName>
</protein>
<accession>A0A3P6EVT3</accession>
<name>A0A3P6EVT3_BRAOL</name>
<dbReference type="EMBL" id="LR031878">
    <property type="protein sequence ID" value="VDD49207.1"/>
    <property type="molecule type" value="Genomic_DNA"/>
</dbReference>
<organism evidence="1">
    <name type="scientific">Brassica oleracea</name>
    <name type="common">Wild cabbage</name>
    <dbReference type="NCBI Taxonomy" id="3712"/>
    <lineage>
        <taxon>Eukaryota</taxon>
        <taxon>Viridiplantae</taxon>
        <taxon>Streptophyta</taxon>
        <taxon>Embryophyta</taxon>
        <taxon>Tracheophyta</taxon>
        <taxon>Spermatophyta</taxon>
        <taxon>Magnoliopsida</taxon>
        <taxon>eudicotyledons</taxon>
        <taxon>Gunneridae</taxon>
        <taxon>Pentapetalae</taxon>
        <taxon>rosids</taxon>
        <taxon>malvids</taxon>
        <taxon>Brassicales</taxon>
        <taxon>Brassicaceae</taxon>
        <taxon>Brassiceae</taxon>
        <taxon>Brassica</taxon>
    </lineage>
</organism>
<dbReference type="AlphaFoldDB" id="A0A3P6EVT3"/>
<proteinExistence type="predicted"/>
<reference evidence="1" key="1">
    <citation type="submission" date="2018-11" db="EMBL/GenBank/DDBJ databases">
        <authorList>
            <consortium name="Genoscope - CEA"/>
            <person name="William W."/>
        </authorList>
    </citation>
    <scope>NUCLEOTIDE SEQUENCE</scope>
</reference>